<sequence length="352" mass="39753">MLKFSEIRACSQRVPDDPHHFPSEVFRLITEQRLLYINLSGEFRKEAFPISVFQALFEIGKAGLPAGRIYEGHINGLELIKAYGSSSQKDFYFREAINGKLFSVWNTEMNSEAVTAERIKSQVHLNGAKTFCSGGLGIDYALITAKMDGGKQLLIIPLKEYKQLEEDCSLWQPMGMKNSVSCRIDFSGIAIPPKNLLGSLNDYEQEPWFSGGAMRFAAVQLGGAEAVMIAGLEHLKKQNRTADPYQQQRMGTMAVQIQSGKFWLEKAQDIYDNEDKYTSGEIINFGNMMRSVVLEISENILHLTERSVGVQGFMENHPLERLYRDLKVYLKQPGPDLALQNVGSFTFEHYNL</sequence>
<feature type="domain" description="Acyl-CoA dehydrogenase/oxidase C-terminal" evidence="5">
    <location>
        <begin position="212"/>
        <end position="329"/>
    </location>
</feature>
<protein>
    <submittedName>
        <fullName evidence="6">Acyl-CoA dehydrogenase family protein</fullName>
    </submittedName>
</protein>
<proteinExistence type="inferred from homology"/>
<keyword evidence="7" id="KW-1185">Reference proteome</keyword>
<dbReference type="Gene3D" id="1.10.540.10">
    <property type="entry name" value="Acyl-CoA dehydrogenase/oxidase, N-terminal domain"/>
    <property type="match status" value="1"/>
</dbReference>
<dbReference type="Pfam" id="PF00441">
    <property type="entry name" value="Acyl-CoA_dh_1"/>
    <property type="match status" value="1"/>
</dbReference>
<dbReference type="SUPFAM" id="SSF56645">
    <property type="entry name" value="Acyl-CoA dehydrogenase NM domain-like"/>
    <property type="match status" value="1"/>
</dbReference>
<dbReference type="InterPro" id="IPR009075">
    <property type="entry name" value="AcylCo_DH/oxidase_C"/>
</dbReference>
<organism evidence="6 7">
    <name type="scientific">Autumnicola musiva</name>
    <dbReference type="NCBI Taxonomy" id="3075589"/>
    <lineage>
        <taxon>Bacteria</taxon>
        <taxon>Pseudomonadati</taxon>
        <taxon>Bacteroidota</taxon>
        <taxon>Flavobacteriia</taxon>
        <taxon>Flavobacteriales</taxon>
        <taxon>Flavobacteriaceae</taxon>
        <taxon>Autumnicola</taxon>
    </lineage>
</organism>
<dbReference type="EMBL" id="JAVRHK010000009">
    <property type="protein sequence ID" value="MDT0677522.1"/>
    <property type="molecule type" value="Genomic_DNA"/>
</dbReference>
<comment type="caution">
    <text evidence="6">The sequence shown here is derived from an EMBL/GenBank/DDBJ whole genome shotgun (WGS) entry which is preliminary data.</text>
</comment>
<dbReference type="InterPro" id="IPR036250">
    <property type="entry name" value="AcylCo_DH-like_C"/>
</dbReference>
<dbReference type="Proteomes" id="UP001262582">
    <property type="component" value="Unassembled WGS sequence"/>
</dbReference>
<dbReference type="PANTHER" id="PTHR43884:SF12">
    <property type="entry name" value="ISOVALERYL-COA DEHYDROGENASE, MITOCHONDRIAL-RELATED"/>
    <property type="match status" value="1"/>
</dbReference>
<dbReference type="Gene3D" id="1.20.140.10">
    <property type="entry name" value="Butyryl-CoA Dehydrogenase, subunit A, domain 3"/>
    <property type="match status" value="1"/>
</dbReference>
<evidence type="ECO:0000256" key="4">
    <source>
        <dbReference type="ARBA" id="ARBA00022827"/>
    </source>
</evidence>
<comment type="similarity">
    <text evidence="2">Belongs to the acyl-CoA dehydrogenase family.</text>
</comment>
<dbReference type="InterPro" id="IPR037069">
    <property type="entry name" value="AcylCoA_DH/ox_N_sf"/>
</dbReference>
<keyword evidence="3" id="KW-0285">Flavoprotein</keyword>
<reference evidence="6 7" key="1">
    <citation type="submission" date="2023-09" db="EMBL/GenBank/DDBJ databases">
        <authorList>
            <person name="Rey-Velasco X."/>
        </authorList>
    </citation>
    <scope>NUCLEOTIDE SEQUENCE [LARGE SCALE GENOMIC DNA]</scope>
    <source>
        <strain evidence="6 7">F117</strain>
    </source>
</reference>
<dbReference type="InterPro" id="IPR046373">
    <property type="entry name" value="Acyl-CoA_Oxase/DH_mid-dom_sf"/>
</dbReference>
<evidence type="ECO:0000256" key="3">
    <source>
        <dbReference type="ARBA" id="ARBA00022630"/>
    </source>
</evidence>
<dbReference type="SUPFAM" id="SSF47203">
    <property type="entry name" value="Acyl-CoA dehydrogenase C-terminal domain-like"/>
    <property type="match status" value="1"/>
</dbReference>
<accession>A0ABU3D7N9</accession>
<comment type="cofactor">
    <cofactor evidence="1">
        <name>FAD</name>
        <dbReference type="ChEBI" id="CHEBI:57692"/>
    </cofactor>
</comment>
<keyword evidence="4" id="KW-0274">FAD</keyword>
<evidence type="ECO:0000256" key="2">
    <source>
        <dbReference type="ARBA" id="ARBA00009347"/>
    </source>
</evidence>
<dbReference type="InterPro" id="IPR009100">
    <property type="entry name" value="AcylCoA_DH/oxidase_NM_dom_sf"/>
</dbReference>
<dbReference type="RefSeq" id="WP_311503866.1">
    <property type="nucleotide sequence ID" value="NZ_JAVRHK010000009.1"/>
</dbReference>
<evidence type="ECO:0000313" key="7">
    <source>
        <dbReference type="Proteomes" id="UP001262582"/>
    </source>
</evidence>
<evidence type="ECO:0000256" key="1">
    <source>
        <dbReference type="ARBA" id="ARBA00001974"/>
    </source>
</evidence>
<dbReference type="Gene3D" id="2.40.110.10">
    <property type="entry name" value="Butyryl-CoA Dehydrogenase, subunit A, domain 2"/>
    <property type="match status" value="1"/>
</dbReference>
<evidence type="ECO:0000259" key="5">
    <source>
        <dbReference type="Pfam" id="PF00441"/>
    </source>
</evidence>
<gene>
    <name evidence="6" type="ORF">RM539_13120</name>
</gene>
<name>A0ABU3D7N9_9FLAO</name>
<dbReference type="PANTHER" id="PTHR43884">
    <property type="entry name" value="ACYL-COA DEHYDROGENASE"/>
    <property type="match status" value="1"/>
</dbReference>
<evidence type="ECO:0000313" key="6">
    <source>
        <dbReference type="EMBL" id="MDT0677522.1"/>
    </source>
</evidence>